<gene>
    <name evidence="1" type="ORF">RUM43_006522</name>
</gene>
<accession>A0AAN8S3S0</accession>
<protein>
    <submittedName>
        <fullName evidence="1">Uncharacterized protein</fullName>
    </submittedName>
</protein>
<dbReference type="AlphaFoldDB" id="A0AAN8S3S0"/>
<sequence>MSRYNFLQDKCVDVSPVNYIPSSAWGEEEVPNDDLEKEKSVEHTQWRTTAGKNKQVNRQNFRDNYLKIALDNKNVNK</sequence>
<organism evidence="1 2">
    <name type="scientific">Polyplax serrata</name>
    <name type="common">Common mouse louse</name>
    <dbReference type="NCBI Taxonomy" id="468196"/>
    <lineage>
        <taxon>Eukaryota</taxon>
        <taxon>Metazoa</taxon>
        <taxon>Ecdysozoa</taxon>
        <taxon>Arthropoda</taxon>
        <taxon>Hexapoda</taxon>
        <taxon>Insecta</taxon>
        <taxon>Pterygota</taxon>
        <taxon>Neoptera</taxon>
        <taxon>Paraneoptera</taxon>
        <taxon>Psocodea</taxon>
        <taxon>Troctomorpha</taxon>
        <taxon>Phthiraptera</taxon>
        <taxon>Anoplura</taxon>
        <taxon>Polyplacidae</taxon>
        <taxon>Polyplax</taxon>
    </lineage>
</organism>
<evidence type="ECO:0000313" key="1">
    <source>
        <dbReference type="EMBL" id="KAK6626215.1"/>
    </source>
</evidence>
<dbReference type="Proteomes" id="UP001372834">
    <property type="component" value="Unassembled WGS sequence"/>
</dbReference>
<dbReference type="EMBL" id="JAWJWE010000037">
    <property type="protein sequence ID" value="KAK6626215.1"/>
    <property type="molecule type" value="Genomic_DNA"/>
</dbReference>
<name>A0AAN8S3S0_POLSC</name>
<reference evidence="1 2" key="1">
    <citation type="submission" date="2023-10" db="EMBL/GenBank/DDBJ databases">
        <title>Genomes of two closely related lineages of the louse Polyplax serrata with different host specificities.</title>
        <authorList>
            <person name="Martinu J."/>
            <person name="Tarabai H."/>
            <person name="Stefka J."/>
            <person name="Hypsa V."/>
        </authorList>
    </citation>
    <scope>NUCLEOTIDE SEQUENCE [LARGE SCALE GENOMIC DNA]</scope>
    <source>
        <strain evidence="1">HR10_N</strain>
    </source>
</reference>
<evidence type="ECO:0000313" key="2">
    <source>
        <dbReference type="Proteomes" id="UP001372834"/>
    </source>
</evidence>
<proteinExistence type="predicted"/>
<comment type="caution">
    <text evidence="1">The sequence shown here is derived from an EMBL/GenBank/DDBJ whole genome shotgun (WGS) entry which is preliminary data.</text>
</comment>